<keyword evidence="4" id="KW-1185">Reference proteome</keyword>
<comment type="subcellular location">
    <subcellularLocation>
        <location evidence="1">Secreted</location>
    </subcellularLocation>
</comment>
<proteinExistence type="predicted"/>
<sequence>MLRKFLINFILAVISFKFIFCQNIWHSNFLDISDKNIDEVIVKNVSVDVNFSLNSSVNYWKSITVRNGSYAIGITDDQIIILKITRNELFQNSSIESRTKAFNSKYVDATLFESYNKATRKNDLILVAISSEGRLEWYSIEELKLFWSWNVGYHTKKIKIKVNPVLERKQLFISTENELNVYNFEVKPKKLWLAEKLTFPNTIGSFDLATYRDQFHVLVTQKTPGKLQIFRFQDGRFQTHKNISAAEIEEVVVFQENFRTFFAIDGLDAGIYQFGKRNSIFKERIINSHLEGVKYWLPVVMNNPRKNLILFAQRILEHGTHKSLVTEIFTYNGKNFEEHEDVPCQMFGENFNNLQCLSNDENLMGIKGAAAVTLGNSLQLFLANRNTQCLYHVQFETRVPENPVQSEIKILNDTKNELQHLLNEIMKIPESFPTKSEAGSSTITPGEKLKSGAFRVNITLGTEDQVKDPVVGNTISIDLLSKLDTMLINLKAMKEKVVKIEGIEAMGKFKKLIINGSGEIENVIVKQVRADTLNKKLAEETLQDIVRRDKDRVVSGTKTFTDLDVENLYFETFNGNNSMDILFKNSKSLDFNGNLTFEKPVTILNNIEVEKINEFPSASIVDKGRNIPGILSFENIDVGELQTGEINKLPISETWFHTNNTSDSNENSDHDIIYIPHNLTVKRVNGEEFESLKRDLIFVNIETHLPGKFTVHGNVTVEEPSSTNFLNKLYFPDDYIFKNGSSSVVISGRKIFEKTLRSKEMRMFGNYLNGVRSAEFITLNSEQNISGRAVFNNLEVTGEFQHDGRTTGDKISEFVPNLTMRDTDVVRSNVHFDDLEVTGSIIVEEYFNSNNLKEVLDDIVYKDEEDTKINSIKTFPEGLTIRKDLTITSNAINLIPLEQIVTKNTYQTLDIEQLNGNVSIERLEVGQLINGVNVTKLDQETVKIFGEQFITSTLIFKDDFHANNLDIVKTFNDIPVENFVVASGDRIIRGNFTFDDVQGEDILVEGNFKGNIEEIDLENFEKNRMSYINNQSISSDFTLEKSVLMNVECGEINSVNCSLLDVNDIVEGVLNKISSGEVMVKNVTSNENLKIERMDGILLTEVKELEENLITIYGNVHFADIKISKLSEVDFGVFLDNVVFKNETNISLNGTKVFQSGFTVKKLIETKILNNVPIENLTYLDMNDDIYIIKDDIVFHRISHIYNLEIMGSLNNENVQNILHDIAYITNNLSFSEEQQFLQNVTIGGNLDIKMNFNGFDLSSVNDNIVYWNKPEDANVESLVTFTGLLTFVDGVAIETNLATNKFFGFDLETWVDDLVFINKGLLQGQYHFEKVTIHDKLSAKFINNICMNRTIPLGTDQEIPELHFKNVVFLNNISVDGFVNGLNLKEEYLNTVLSNEEQEILSEINFHHVALIRNKLEIAGLLNGFPIDKIVTTTTNQNLSALYKFSTKVNLNSNLYIDGLVNSINMSHWENGSVKMISKEPQEITAPWHVKGNLTFDEPVDGESVISNFQIDENNNLVEHQMVKKMEMEEQFKKDQEFICKDIRYLSRKLQKQIYRFETFEELLVFNYPLEVSKIYFFMDDEPILLITGVDSCTTDLFIFRSDQFIKISEIFLGEIDQIIPVRDNKLTHFVVKSVPNSKCNVNGTNVWQYEHFTAKIIQNIEEQQILQESMVPSTFYTLNKYGVTEFKIDVQRAVIAFPYRKWKIREENMAFVPRGLRSGLAVRTGHKVIRLLRDEPIVDNGIDFEESFLKGDIETLENDVLPGRNNNKITVVNVGPKNIKRSLLAIAFHEETVVEKNLDSIKIYESYSDNTLFQKIPTYNPTSLLSLEFENGETLLLIFENGEKLQIYQYSGNEGFKRRLTADIFGNHMFKLRLPLEENRQIETVGFVNKNKISILKPVMLGNNIDVKFEC</sequence>
<dbReference type="EMBL" id="JARQZJ010000002">
    <property type="protein sequence ID" value="KAK9870097.1"/>
    <property type="molecule type" value="Genomic_DNA"/>
</dbReference>
<name>A0AAW1TP38_9CUCU</name>
<evidence type="ECO:0000313" key="4">
    <source>
        <dbReference type="Proteomes" id="UP001431783"/>
    </source>
</evidence>
<accession>A0AAW1TP38</accession>
<dbReference type="GO" id="GO:0008201">
    <property type="term" value="F:heparin binding"/>
    <property type="evidence" value="ECO:0007669"/>
    <property type="project" value="TreeGrafter"/>
</dbReference>
<dbReference type="GO" id="GO:0005576">
    <property type="term" value="C:extracellular region"/>
    <property type="evidence" value="ECO:0007669"/>
    <property type="project" value="UniProtKB-SubCell"/>
</dbReference>
<evidence type="ECO:0000313" key="3">
    <source>
        <dbReference type="EMBL" id="KAK9870097.1"/>
    </source>
</evidence>
<evidence type="ECO:0000256" key="2">
    <source>
        <dbReference type="ARBA" id="ARBA00022525"/>
    </source>
</evidence>
<evidence type="ECO:0000256" key="1">
    <source>
        <dbReference type="ARBA" id="ARBA00004613"/>
    </source>
</evidence>
<dbReference type="InterPro" id="IPR051666">
    <property type="entry name" value="SP_Capacitation_Regulator"/>
</dbReference>
<protein>
    <submittedName>
        <fullName evidence="3">Uncharacterized protein</fullName>
    </submittedName>
</protein>
<dbReference type="Proteomes" id="UP001431783">
    <property type="component" value="Unassembled WGS sequence"/>
</dbReference>
<gene>
    <name evidence="3" type="ORF">WA026_006191</name>
</gene>
<dbReference type="PANTHER" id="PTHR22918:SF6">
    <property type="entry name" value="EG:8D8.1 PROTEIN-RELATED"/>
    <property type="match status" value="1"/>
</dbReference>
<keyword evidence="2" id="KW-0964">Secreted</keyword>
<reference evidence="3 4" key="1">
    <citation type="submission" date="2023-03" db="EMBL/GenBank/DDBJ databases">
        <title>Genome insight into feeding habits of ladybird beetles.</title>
        <authorList>
            <person name="Li H.-S."/>
            <person name="Huang Y.-H."/>
            <person name="Pang H."/>
        </authorList>
    </citation>
    <scope>NUCLEOTIDE SEQUENCE [LARGE SCALE GENOMIC DNA]</scope>
    <source>
        <strain evidence="3">SYSU_2023b</strain>
        <tissue evidence="3">Whole body</tissue>
    </source>
</reference>
<comment type="caution">
    <text evidence="3">The sequence shown here is derived from an EMBL/GenBank/DDBJ whole genome shotgun (WGS) entry which is preliminary data.</text>
</comment>
<dbReference type="GO" id="GO:0009986">
    <property type="term" value="C:cell surface"/>
    <property type="evidence" value="ECO:0007669"/>
    <property type="project" value="TreeGrafter"/>
</dbReference>
<dbReference type="PANTHER" id="PTHR22918">
    <property type="entry name" value="SEMINAL PLASMA PROTEIN"/>
    <property type="match status" value="1"/>
</dbReference>
<organism evidence="3 4">
    <name type="scientific">Henosepilachna vigintioctopunctata</name>
    <dbReference type="NCBI Taxonomy" id="420089"/>
    <lineage>
        <taxon>Eukaryota</taxon>
        <taxon>Metazoa</taxon>
        <taxon>Ecdysozoa</taxon>
        <taxon>Arthropoda</taxon>
        <taxon>Hexapoda</taxon>
        <taxon>Insecta</taxon>
        <taxon>Pterygota</taxon>
        <taxon>Neoptera</taxon>
        <taxon>Endopterygota</taxon>
        <taxon>Coleoptera</taxon>
        <taxon>Polyphaga</taxon>
        <taxon>Cucujiformia</taxon>
        <taxon>Coccinelloidea</taxon>
        <taxon>Coccinellidae</taxon>
        <taxon>Epilachninae</taxon>
        <taxon>Epilachnini</taxon>
        <taxon>Henosepilachna</taxon>
    </lineage>
</organism>